<evidence type="ECO:0000256" key="4">
    <source>
        <dbReference type="ARBA" id="ARBA00022723"/>
    </source>
</evidence>
<keyword evidence="6 10" id="KW-0863">Zinc-finger</keyword>
<dbReference type="InParanoid" id="T0Q6I6"/>
<name>T0Q6I6_SAPDV</name>
<dbReference type="PANTHER" id="PTHR14003">
    <property type="entry name" value="TRANSCRIPTIONAL REPRESSOR PROTEIN YY"/>
    <property type="match status" value="1"/>
</dbReference>
<keyword evidence="4" id="KW-0479">Metal-binding</keyword>
<gene>
    <name evidence="12" type="ORF">SDRG_12072</name>
</gene>
<proteinExistence type="predicted"/>
<dbReference type="STRING" id="1156394.T0Q6I6"/>
<accession>T0Q6I6</accession>
<dbReference type="GeneID" id="19952799"/>
<dbReference type="GO" id="GO:0000785">
    <property type="term" value="C:chromatin"/>
    <property type="evidence" value="ECO:0007669"/>
    <property type="project" value="TreeGrafter"/>
</dbReference>
<comment type="subcellular location">
    <subcellularLocation>
        <location evidence="1">Nucleus</location>
        <location evidence="1">Nucleolus</location>
    </subcellularLocation>
    <subcellularLocation>
        <location evidence="2">Nucleus</location>
        <location evidence="2">Nucleoplasm</location>
    </subcellularLocation>
</comment>
<protein>
    <recommendedName>
        <fullName evidence="9">Wilms tumor protein homolog</fullName>
    </recommendedName>
</protein>
<evidence type="ECO:0000256" key="8">
    <source>
        <dbReference type="ARBA" id="ARBA00022843"/>
    </source>
</evidence>
<evidence type="ECO:0000313" key="13">
    <source>
        <dbReference type="Proteomes" id="UP000030762"/>
    </source>
</evidence>
<dbReference type="OMA" id="CGWEECA"/>
<dbReference type="OrthoDB" id="3437960at2759"/>
<feature type="domain" description="C2H2-type" evidence="11">
    <location>
        <begin position="104"/>
        <end position="126"/>
    </location>
</feature>
<dbReference type="FunFam" id="3.30.160.60:FF:000063">
    <property type="entry name" value="Wilms tumor 1-KTS isoform"/>
    <property type="match status" value="1"/>
</dbReference>
<dbReference type="GO" id="GO:0031519">
    <property type="term" value="C:PcG protein complex"/>
    <property type="evidence" value="ECO:0007669"/>
    <property type="project" value="TreeGrafter"/>
</dbReference>
<dbReference type="RefSeq" id="XP_008616353.1">
    <property type="nucleotide sequence ID" value="XM_008618131.1"/>
</dbReference>
<dbReference type="Pfam" id="PF00096">
    <property type="entry name" value="zf-C2H2"/>
    <property type="match status" value="4"/>
</dbReference>
<evidence type="ECO:0000259" key="11">
    <source>
        <dbReference type="PROSITE" id="PS50157"/>
    </source>
</evidence>
<dbReference type="Gene3D" id="3.30.160.60">
    <property type="entry name" value="Classic Zinc Finger"/>
    <property type="match status" value="4"/>
</dbReference>
<feature type="domain" description="C2H2-type" evidence="11">
    <location>
        <begin position="14"/>
        <end position="43"/>
    </location>
</feature>
<keyword evidence="13" id="KW-1185">Reference proteome</keyword>
<dbReference type="GO" id="GO:0000978">
    <property type="term" value="F:RNA polymerase II cis-regulatory region sequence-specific DNA binding"/>
    <property type="evidence" value="ECO:0007669"/>
    <property type="project" value="TreeGrafter"/>
</dbReference>
<evidence type="ECO:0000256" key="2">
    <source>
        <dbReference type="ARBA" id="ARBA00004642"/>
    </source>
</evidence>
<evidence type="ECO:0000256" key="9">
    <source>
        <dbReference type="ARBA" id="ARBA00069242"/>
    </source>
</evidence>
<dbReference type="Proteomes" id="UP000030762">
    <property type="component" value="Unassembled WGS sequence"/>
</dbReference>
<dbReference type="EMBL" id="JH767177">
    <property type="protein sequence ID" value="EQC30221.1"/>
    <property type="molecule type" value="Genomic_DNA"/>
</dbReference>
<dbReference type="VEuPathDB" id="FungiDB:SDRG_12072"/>
<dbReference type="GO" id="GO:0005667">
    <property type="term" value="C:transcription regulator complex"/>
    <property type="evidence" value="ECO:0007669"/>
    <property type="project" value="TreeGrafter"/>
</dbReference>
<organism evidence="12 13">
    <name type="scientific">Saprolegnia diclina (strain VS20)</name>
    <dbReference type="NCBI Taxonomy" id="1156394"/>
    <lineage>
        <taxon>Eukaryota</taxon>
        <taxon>Sar</taxon>
        <taxon>Stramenopiles</taxon>
        <taxon>Oomycota</taxon>
        <taxon>Saprolegniomycetes</taxon>
        <taxon>Saprolegniales</taxon>
        <taxon>Saprolegniaceae</taxon>
        <taxon>Saprolegnia</taxon>
    </lineage>
</organism>
<dbReference type="GO" id="GO:0005654">
    <property type="term" value="C:nucleoplasm"/>
    <property type="evidence" value="ECO:0007669"/>
    <property type="project" value="UniProtKB-SubCell"/>
</dbReference>
<dbReference type="InterPro" id="IPR036236">
    <property type="entry name" value="Znf_C2H2_sf"/>
</dbReference>
<dbReference type="GO" id="GO:0000981">
    <property type="term" value="F:DNA-binding transcription factor activity, RNA polymerase II-specific"/>
    <property type="evidence" value="ECO:0007669"/>
    <property type="project" value="TreeGrafter"/>
</dbReference>
<keyword evidence="3" id="KW-1017">Isopeptide bond</keyword>
<sequence>MSLSPPSSPEDRRFVCLIDGCNKRFKRKFTLQEHEKTHSGVRPYVCAIDGCGRHFSTSGNLTRHTLTHNAEKPFGCGWEECAKRFCTREKLVRHLKTHVGLRPFECSVCNKAFTTSGTLARHSKSHPELGSGDCHHEALLWELPALLVPTKKRRVAEELAVPLAAKPPLPHSTAEIAMALSESELYEWPMPTTFEPVNAMPVPAMVWPQYAAHALSFYTESLPTPYYAQDYLYGI</sequence>
<feature type="domain" description="C2H2-type" evidence="11">
    <location>
        <begin position="44"/>
        <end position="73"/>
    </location>
</feature>
<dbReference type="SMART" id="SM00355">
    <property type="entry name" value="ZnF_C2H2"/>
    <property type="match status" value="4"/>
</dbReference>
<evidence type="ECO:0000256" key="5">
    <source>
        <dbReference type="ARBA" id="ARBA00022737"/>
    </source>
</evidence>
<evidence type="ECO:0000256" key="1">
    <source>
        <dbReference type="ARBA" id="ARBA00004604"/>
    </source>
</evidence>
<dbReference type="PROSITE" id="PS50157">
    <property type="entry name" value="ZINC_FINGER_C2H2_2"/>
    <property type="match status" value="4"/>
</dbReference>
<evidence type="ECO:0000256" key="3">
    <source>
        <dbReference type="ARBA" id="ARBA00022499"/>
    </source>
</evidence>
<dbReference type="GO" id="GO:0008270">
    <property type="term" value="F:zinc ion binding"/>
    <property type="evidence" value="ECO:0007669"/>
    <property type="project" value="UniProtKB-KW"/>
</dbReference>
<dbReference type="FunFam" id="3.30.160.60:FF:000264">
    <property type="entry name" value="Zinc finger protein 236"/>
    <property type="match status" value="1"/>
</dbReference>
<dbReference type="AlphaFoldDB" id="T0Q6I6"/>
<dbReference type="PROSITE" id="PS00028">
    <property type="entry name" value="ZINC_FINGER_C2H2_1"/>
    <property type="match status" value="4"/>
</dbReference>
<reference evidence="12 13" key="1">
    <citation type="submission" date="2012-04" db="EMBL/GenBank/DDBJ databases">
        <title>The Genome Sequence of Saprolegnia declina VS20.</title>
        <authorList>
            <consortium name="The Broad Institute Genome Sequencing Platform"/>
            <person name="Russ C."/>
            <person name="Nusbaum C."/>
            <person name="Tyler B."/>
            <person name="van West P."/>
            <person name="Dieguez-Uribeondo J."/>
            <person name="de Bruijn I."/>
            <person name="Tripathy S."/>
            <person name="Jiang R."/>
            <person name="Young S.K."/>
            <person name="Zeng Q."/>
            <person name="Gargeya S."/>
            <person name="Fitzgerald M."/>
            <person name="Haas B."/>
            <person name="Abouelleil A."/>
            <person name="Alvarado L."/>
            <person name="Arachchi H.M."/>
            <person name="Berlin A."/>
            <person name="Chapman S.B."/>
            <person name="Goldberg J."/>
            <person name="Griggs A."/>
            <person name="Gujja S."/>
            <person name="Hansen M."/>
            <person name="Howarth C."/>
            <person name="Imamovic A."/>
            <person name="Larimer J."/>
            <person name="McCowen C."/>
            <person name="Montmayeur A."/>
            <person name="Murphy C."/>
            <person name="Neiman D."/>
            <person name="Pearson M."/>
            <person name="Priest M."/>
            <person name="Roberts A."/>
            <person name="Saif S."/>
            <person name="Shea T."/>
            <person name="Sisk P."/>
            <person name="Sykes S."/>
            <person name="Wortman J."/>
            <person name="Nusbaum C."/>
            <person name="Birren B."/>
        </authorList>
    </citation>
    <scope>NUCLEOTIDE SEQUENCE [LARGE SCALE GENOMIC DNA]</scope>
    <source>
        <strain evidence="12 13">VS20</strain>
    </source>
</reference>
<keyword evidence="5" id="KW-0677">Repeat</keyword>
<feature type="domain" description="C2H2-type" evidence="11">
    <location>
        <begin position="74"/>
        <end position="103"/>
    </location>
</feature>
<keyword evidence="8" id="KW-0832">Ubl conjugation</keyword>
<keyword evidence="7" id="KW-0862">Zinc</keyword>
<evidence type="ECO:0000256" key="7">
    <source>
        <dbReference type="ARBA" id="ARBA00022833"/>
    </source>
</evidence>
<dbReference type="InterPro" id="IPR013087">
    <property type="entry name" value="Znf_C2H2_type"/>
</dbReference>
<dbReference type="SUPFAM" id="SSF57667">
    <property type="entry name" value="beta-beta-alpha zinc fingers"/>
    <property type="match status" value="2"/>
</dbReference>
<dbReference type="GO" id="GO:0005730">
    <property type="term" value="C:nucleolus"/>
    <property type="evidence" value="ECO:0007669"/>
    <property type="project" value="UniProtKB-SubCell"/>
</dbReference>
<evidence type="ECO:0000256" key="6">
    <source>
        <dbReference type="ARBA" id="ARBA00022771"/>
    </source>
</evidence>
<dbReference type="PANTHER" id="PTHR14003:SF19">
    <property type="entry name" value="YY2 TRANSCRIPTION FACTOR"/>
    <property type="match status" value="1"/>
</dbReference>
<evidence type="ECO:0000313" key="12">
    <source>
        <dbReference type="EMBL" id="EQC30221.1"/>
    </source>
</evidence>
<evidence type="ECO:0000256" key="10">
    <source>
        <dbReference type="PROSITE-ProRule" id="PRU00042"/>
    </source>
</evidence>
<dbReference type="eggNOG" id="KOG1721">
    <property type="taxonomic scope" value="Eukaryota"/>
</dbReference>